<sequence length="120" mass="13160">MGSMSRNKGKVGEREVAALLREMGFENARRGVQYQGGHDSDDVIGLPGFHVEVKRTEKLSLYEALGQAHEDAGEAATPVVFHRRSHLPWVVVIDAEAFLKLVGEAQRDAEQAAMYRGLAA</sequence>
<protein>
    <submittedName>
        <fullName evidence="1">Uncharacterized protein</fullName>
    </submittedName>
</protein>
<gene>
    <name evidence="1" type="ORF">UFOVP1339_34</name>
</gene>
<proteinExistence type="predicted"/>
<name>A0A6J5S422_9CAUD</name>
<accession>A0A6J5S422</accession>
<evidence type="ECO:0000313" key="1">
    <source>
        <dbReference type="EMBL" id="CAB4200232.1"/>
    </source>
</evidence>
<organism evidence="1">
    <name type="scientific">uncultured Caudovirales phage</name>
    <dbReference type="NCBI Taxonomy" id="2100421"/>
    <lineage>
        <taxon>Viruses</taxon>
        <taxon>Duplodnaviria</taxon>
        <taxon>Heunggongvirae</taxon>
        <taxon>Uroviricota</taxon>
        <taxon>Caudoviricetes</taxon>
        <taxon>Peduoviridae</taxon>
        <taxon>Maltschvirus</taxon>
        <taxon>Maltschvirus maltsch</taxon>
    </lineage>
</organism>
<reference evidence="1" key="1">
    <citation type="submission" date="2020-05" db="EMBL/GenBank/DDBJ databases">
        <authorList>
            <person name="Chiriac C."/>
            <person name="Salcher M."/>
            <person name="Ghai R."/>
            <person name="Kavagutti S V."/>
        </authorList>
    </citation>
    <scope>NUCLEOTIDE SEQUENCE</scope>
</reference>
<dbReference type="EMBL" id="LR797300">
    <property type="protein sequence ID" value="CAB4200232.1"/>
    <property type="molecule type" value="Genomic_DNA"/>
</dbReference>